<evidence type="ECO:0000256" key="8">
    <source>
        <dbReference type="PIRSR" id="PIRSR000477-2"/>
    </source>
</evidence>
<reference evidence="10 11" key="1">
    <citation type="journal article" date="2019" name="Nat. Microbiol.">
        <title>Mediterranean grassland soil C-N compound turnover is dependent on rainfall and depth, and is mediated by genomically divergent microorganisms.</title>
        <authorList>
            <person name="Diamond S."/>
            <person name="Andeer P.F."/>
            <person name="Li Z."/>
            <person name="Crits-Christoph A."/>
            <person name="Burstein D."/>
            <person name="Anantharaman K."/>
            <person name="Lane K.R."/>
            <person name="Thomas B.C."/>
            <person name="Pan C."/>
            <person name="Northen T.R."/>
            <person name="Banfield J.F."/>
        </authorList>
    </citation>
    <scope>NUCLEOTIDE SEQUENCE [LARGE SCALE GENOMIC DNA]</scope>
    <source>
        <strain evidence="10">NP_5</strain>
    </source>
</reference>
<evidence type="ECO:0000256" key="3">
    <source>
        <dbReference type="ARBA" id="ARBA00006751"/>
    </source>
</evidence>
<sequence length="271" mass="28453">MSDRAQIDQAVAAIRRRTAVTPDLGIILGSGLGALADAAEVDAAVAYAEIPRFPVPTAAGHEGRLVLGRLEGKRVAIMQGRIHLYEGYTAQQVAFPVRVLAALGARTLVVTNAAGGIAREFRPGDLMVITDHINFTGTNPLVGPNDDALGPRFPEMSRAYDPALVAAALQAARGEGIPVRQGIYVAVSGPSYETPAELTMMARWGADAVGMSTVPEVIAARHAGVRVVGISAITNAAGGEPATHEAVLRMAAEMQPRFARLVRRIVRDLPA</sequence>
<dbReference type="GO" id="GO:0009116">
    <property type="term" value="P:nucleoside metabolic process"/>
    <property type="evidence" value="ECO:0007669"/>
    <property type="project" value="InterPro"/>
</dbReference>
<dbReference type="InterPro" id="IPR011268">
    <property type="entry name" value="Purine_phosphorylase"/>
</dbReference>
<evidence type="ECO:0000259" key="9">
    <source>
        <dbReference type="Pfam" id="PF01048"/>
    </source>
</evidence>
<comment type="catalytic activity">
    <reaction evidence="6">
        <text>a purine 2'-deoxy-D-ribonucleoside + phosphate = a purine nucleobase + 2-deoxy-alpha-D-ribose 1-phosphate</text>
        <dbReference type="Rhea" id="RHEA:36431"/>
        <dbReference type="ChEBI" id="CHEBI:26386"/>
        <dbReference type="ChEBI" id="CHEBI:43474"/>
        <dbReference type="ChEBI" id="CHEBI:57259"/>
        <dbReference type="ChEBI" id="CHEBI:142361"/>
        <dbReference type="EC" id="2.4.2.1"/>
    </reaction>
</comment>
<dbReference type="GO" id="GO:0005737">
    <property type="term" value="C:cytoplasm"/>
    <property type="evidence" value="ECO:0007669"/>
    <property type="project" value="TreeGrafter"/>
</dbReference>
<evidence type="ECO:0000313" key="10">
    <source>
        <dbReference type="EMBL" id="TMJ12753.1"/>
    </source>
</evidence>
<evidence type="ECO:0000256" key="5">
    <source>
        <dbReference type="ARBA" id="ARBA00022679"/>
    </source>
</evidence>
<feature type="domain" description="Nucleoside phosphorylase" evidence="9">
    <location>
        <begin position="24"/>
        <end position="267"/>
    </location>
</feature>
<dbReference type="EC" id="2.4.2.1" evidence="7"/>
<dbReference type="NCBIfam" id="NF006054">
    <property type="entry name" value="PRK08202.1"/>
    <property type="match status" value="1"/>
</dbReference>
<dbReference type="UniPathway" id="UPA00606"/>
<evidence type="ECO:0000256" key="1">
    <source>
        <dbReference type="ARBA" id="ARBA00002678"/>
    </source>
</evidence>
<feature type="binding site" evidence="8">
    <location>
        <position position="113"/>
    </location>
    <ligand>
        <name>phosphate</name>
        <dbReference type="ChEBI" id="CHEBI:43474"/>
    </ligand>
</feature>
<gene>
    <name evidence="10" type="ORF">E6H02_05720</name>
</gene>
<dbReference type="AlphaFoldDB" id="A0A537LXL1"/>
<comment type="pathway">
    <text evidence="2 7">Purine metabolism; purine nucleoside salvage.</text>
</comment>
<evidence type="ECO:0000256" key="7">
    <source>
        <dbReference type="PIRNR" id="PIRNR000477"/>
    </source>
</evidence>
<dbReference type="Proteomes" id="UP000320393">
    <property type="component" value="Unassembled WGS sequence"/>
</dbReference>
<feature type="binding site" evidence="8">
    <location>
        <position position="212"/>
    </location>
    <ligand>
        <name>phosphate</name>
        <dbReference type="ChEBI" id="CHEBI:43474"/>
    </ligand>
</feature>
<feature type="binding site" evidence="8">
    <location>
        <position position="30"/>
    </location>
    <ligand>
        <name>phosphate</name>
        <dbReference type="ChEBI" id="CHEBI:43474"/>
    </ligand>
</feature>
<dbReference type="NCBIfam" id="TIGR01700">
    <property type="entry name" value="PNPH"/>
    <property type="match status" value="1"/>
</dbReference>
<dbReference type="Gene3D" id="3.40.50.1580">
    <property type="entry name" value="Nucleoside phosphorylase domain"/>
    <property type="match status" value="1"/>
</dbReference>
<dbReference type="PANTHER" id="PTHR11904:SF9">
    <property type="entry name" value="PURINE NUCLEOSIDE PHOSPHORYLASE-RELATED"/>
    <property type="match status" value="1"/>
</dbReference>
<dbReference type="InterPro" id="IPR035994">
    <property type="entry name" value="Nucleoside_phosphorylase_sf"/>
</dbReference>
<dbReference type="Pfam" id="PF01048">
    <property type="entry name" value="PNP_UDP_1"/>
    <property type="match status" value="1"/>
</dbReference>
<dbReference type="CDD" id="cd09009">
    <property type="entry name" value="PNP-EcPNPII_like"/>
    <property type="match status" value="1"/>
</dbReference>
<dbReference type="GO" id="GO:0004731">
    <property type="term" value="F:purine-nucleoside phosphorylase activity"/>
    <property type="evidence" value="ECO:0007669"/>
    <property type="project" value="UniProtKB-EC"/>
</dbReference>
<protein>
    <recommendedName>
        <fullName evidence="7">Purine nucleoside phosphorylase</fullName>
        <ecNumber evidence="7">2.4.2.1</ecNumber>
    </recommendedName>
    <alternativeName>
        <fullName evidence="7">Inosine-guanosine phosphorylase</fullName>
    </alternativeName>
</protein>
<dbReference type="InterPro" id="IPR011270">
    <property type="entry name" value="Pur_Nuc_Pase_Ino/Guo-sp"/>
</dbReference>
<comment type="function">
    <text evidence="1">The purine nucleoside phosphorylases catalyze the phosphorolytic breakdown of the N-glycosidic bond in the beta-(deoxy)ribonucleoside molecules, with the formation of the corresponding free purine bases and pentose-1-phosphate. Cleaves guanosine, inosine, 2'-deoxyguanosine and 2'-deoxyinosine.</text>
</comment>
<proteinExistence type="inferred from homology"/>
<accession>A0A537LXL1</accession>
<feature type="binding site" evidence="8">
    <location>
        <begin position="81"/>
        <end position="83"/>
    </location>
    <ligand>
        <name>phosphate</name>
        <dbReference type="ChEBI" id="CHEBI:43474"/>
    </ligand>
</feature>
<keyword evidence="5 7" id="KW-0808">Transferase</keyword>
<evidence type="ECO:0000313" key="11">
    <source>
        <dbReference type="Proteomes" id="UP000320393"/>
    </source>
</evidence>
<dbReference type="NCBIfam" id="TIGR01697">
    <property type="entry name" value="PNPH-PUNA-XAPA"/>
    <property type="match status" value="1"/>
</dbReference>
<comment type="caution">
    <text evidence="10">The sequence shown here is derived from an EMBL/GenBank/DDBJ whole genome shotgun (WGS) entry which is preliminary data.</text>
</comment>
<feature type="binding site" evidence="8">
    <location>
        <position position="61"/>
    </location>
    <ligand>
        <name>phosphate</name>
        <dbReference type="ChEBI" id="CHEBI:43474"/>
    </ligand>
</feature>
<dbReference type="InterPro" id="IPR000845">
    <property type="entry name" value="Nucleoside_phosphorylase_d"/>
</dbReference>
<organism evidence="10 11">
    <name type="scientific">Candidatus Segetimicrobium genomatis</name>
    <dbReference type="NCBI Taxonomy" id="2569760"/>
    <lineage>
        <taxon>Bacteria</taxon>
        <taxon>Bacillati</taxon>
        <taxon>Candidatus Sysuimicrobiota</taxon>
        <taxon>Candidatus Sysuimicrobiia</taxon>
        <taxon>Candidatus Sysuimicrobiales</taxon>
        <taxon>Candidatus Segetimicrobiaceae</taxon>
        <taxon>Candidatus Segetimicrobium</taxon>
    </lineage>
</organism>
<feature type="binding site" evidence="8">
    <location>
        <position position="235"/>
    </location>
    <ligand>
        <name>a purine D-ribonucleoside</name>
        <dbReference type="ChEBI" id="CHEBI:142355"/>
    </ligand>
</feature>
<dbReference type="SUPFAM" id="SSF53167">
    <property type="entry name" value="Purine and uridine phosphorylases"/>
    <property type="match status" value="1"/>
</dbReference>
<keyword evidence="4 7" id="KW-0328">Glycosyltransferase</keyword>
<dbReference type="PANTHER" id="PTHR11904">
    <property type="entry name" value="METHYLTHIOADENOSINE/PURINE NUCLEOSIDE PHOSPHORYLASE"/>
    <property type="match status" value="1"/>
</dbReference>
<evidence type="ECO:0000256" key="6">
    <source>
        <dbReference type="ARBA" id="ARBA00048556"/>
    </source>
</evidence>
<dbReference type="EMBL" id="VBAM01000176">
    <property type="protein sequence ID" value="TMJ12753.1"/>
    <property type="molecule type" value="Genomic_DNA"/>
</dbReference>
<evidence type="ECO:0000256" key="2">
    <source>
        <dbReference type="ARBA" id="ARBA00005058"/>
    </source>
</evidence>
<evidence type="ECO:0000256" key="4">
    <source>
        <dbReference type="ARBA" id="ARBA00022676"/>
    </source>
</evidence>
<feature type="binding site" evidence="8">
    <location>
        <position position="193"/>
    </location>
    <ligand>
        <name>a purine D-ribonucleoside</name>
        <dbReference type="ChEBI" id="CHEBI:142355"/>
    </ligand>
</feature>
<dbReference type="PIRSF" id="PIRSF000477">
    <property type="entry name" value="PurNPase"/>
    <property type="match status" value="1"/>
</dbReference>
<name>A0A537LXL1_9BACT</name>
<comment type="similarity">
    <text evidence="3 7">Belongs to the PNP/MTAP phosphorylase family.</text>
</comment>